<dbReference type="VEuPathDB" id="TriTrypDB:Lsey_0644_0010"/>
<name>A0A0N1IH56_LEPSE</name>
<dbReference type="AlphaFoldDB" id="A0A0N1IH56"/>
<feature type="region of interest" description="Disordered" evidence="1">
    <location>
        <begin position="276"/>
        <end position="308"/>
    </location>
</feature>
<feature type="non-terminal residue" evidence="2">
    <location>
        <position position="439"/>
    </location>
</feature>
<protein>
    <submittedName>
        <fullName evidence="2">Uncharacterized protein</fullName>
    </submittedName>
</protein>
<feature type="compositionally biased region" description="Basic and acidic residues" evidence="1">
    <location>
        <begin position="282"/>
        <end position="294"/>
    </location>
</feature>
<keyword evidence="3" id="KW-1185">Reference proteome</keyword>
<proteinExistence type="predicted"/>
<evidence type="ECO:0000313" key="2">
    <source>
        <dbReference type="EMBL" id="KPI82642.1"/>
    </source>
</evidence>
<feature type="region of interest" description="Disordered" evidence="1">
    <location>
        <begin position="420"/>
        <end position="439"/>
    </location>
</feature>
<feature type="region of interest" description="Disordered" evidence="1">
    <location>
        <begin position="1"/>
        <end position="71"/>
    </location>
</feature>
<gene>
    <name evidence="2" type="ORF">ABL78_8344</name>
</gene>
<evidence type="ECO:0000313" key="3">
    <source>
        <dbReference type="Proteomes" id="UP000038009"/>
    </source>
</evidence>
<accession>A0A0N1IH56</accession>
<evidence type="ECO:0000256" key="1">
    <source>
        <dbReference type="SAM" id="MobiDB-lite"/>
    </source>
</evidence>
<feature type="region of interest" description="Disordered" evidence="1">
    <location>
        <begin position="204"/>
        <end position="245"/>
    </location>
</feature>
<comment type="caution">
    <text evidence="2">The sequence shown here is derived from an EMBL/GenBank/DDBJ whole genome shotgun (WGS) entry which is preliminary data.</text>
</comment>
<feature type="compositionally biased region" description="Polar residues" evidence="1">
    <location>
        <begin position="1"/>
        <end position="18"/>
    </location>
</feature>
<feature type="compositionally biased region" description="Low complexity" evidence="1">
    <location>
        <begin position="48"/>
        <end position="57"/>
    </location>
</feature>
<reference evidence="2 3" key="1">
    <citation type="journal article" date="2015" name="PLoS Pathog.">
        <title>Leptomonas seymouri: Adaptations to the Dixenous Life Cycle Analyzed by Genome Sequencing, Transcriptome Profiling and Co-infection with Leishmania donovani.</title>
        <authorList>
            <person name="Kraeva N."/>
            <person name="Butenko A."/>
            <person name="Hlavacova J."/>
            <person name="Kostygov A."/>
            <person name="Myskova J."/>
            <person name="Grybchuk D."/>
            <person name="Lestinova T."/>
            <person name="Votypka J."/>
            <person name="Volf P."/>
            <person name="Opperdoes F."/>
            <person name="Flegontov P."/>
            <person name="Lukes J."/>
            <person name="Yurchenko V."/>
        </authorList>
    </citation>
    <scope>NUCLEOTIDE SEQUENCE [LARGE SCALE GENOMIC DNA]</scope>
    <source>
        <strain evidence="2 3">ATCC 30220</strain>
    </source>
</reference>
<organism evidence="2 3">
    <name type="scientific">Leptomonas seymouri</name>
    <dbReference type="NCBI Taxonomy" id="5684"/>
    <lineage>
        <taxon>Eukaryota</taxon>
        <taxon>Discoba</taxon>
        <taxon>Euglenozoa</taxon>
        <taxon>Kinetoplastea</taxon>
        <taxon>Metakinetoplastina</taxon>
        <taxon>Trypanosomatida</taxon>
        <taxon>Trypanosomatidae</taxon>
        <taxon>Leishmaniinae</taxon>
        <taxon>Leptomonas</taxon>
    </lineage>
</organism>
<dbReference type="EMBL" id="LJSK01000644">
    <property type="protein sequence ID" value="KPI82642.1"/>
    <property type="molecule type" value="Genomic_DNA"/>
</dbReference>
<feature type="compositionally biased region" description="Low complexity" evidence="1">
    <location>
        <begin position="429"/>
        <end position="439"/>
    </location>
</feature>
<dbReference type="Proteomes" id="UP000038009">
    <property type="component" value="Unassembled WGS sequence"/>
</dbReference>
<sequence length="439" mass="46115">MTSPTSTNIARQLSTPESTKMRSLVGVRTLPPLTLTSPVAAHPPQPPQQKQQTLPRPSSTSVAPQSFRRAETTVKLHHRETGLASPRSGSAVPATAVQSKVRGIVDFGDPRLQPSSDLGGVPTTPHMVAGGCQTPQQQQQCQLHPVSSGDWSSYLQANGCGGVQRPLSPPSAMAPDLSITQPICTTQSTSVDCSLRGCPTLLSPPGMGAPEVSSGGEGALRGRRPMAGLERSDGASPHRSFGASPPPHRHGLVTFIPPSSDLSVLPLREYSRASHGSTMKCTVERRRTGRRNGDVNEGSLSTSNTGDGFLSNVASDGVKYALASPQRPHECKRRCASTRYFRTPAPSMHSPPAVLCASPLSAEAAHPTSMGQTASATASAAATPNFTVSLAKSSLLLTAFLAGAASTGSGTKRRTQLARNMEDAPPLVRQRQQQLQQQQ</sequence>